<reference evidence="1 2" key="1">
    <citation type="submission" date="2013-05" db="EMBL/GenBank/DDBJ databases">
        <authorList>
            <person name="Richards V.P."/>
            <person name="Durkin S.A.S."/>
            <person name="Kim M."/>
            <person name="Pavinski Bitar P.D."/>
            <person name="Stanhope M.J."/>
            <person name="Town C.D."/>
            <person name="Venter J.C."/>
        </authorList>
    </citation>
    <scope>NUCLEOTIDE SEQUENCE [LARGE SCALE GENOMIC DNA]</scope>
    <source>
        <strain evidence="1 2">LMG 14747</strain>
    </source>
</reference>
<evidence type="ECO:0000313" key="2">
    <source>
        <dbReference type="Proteomes" id="UP000018482"/>
    </source>
</evidence>
<comment type="caution">
    <text evidence="1">The sequence shown here is derived from an EMBL/GenBank/DDBJ whole genome shotgun (WGS) entry which is preliminary data.</text>
</comment>
<evidence type="ECO:0000313" key="1">
    <source>
        <dbReference type="EMBL" id="ESV55151.1"/>
    </source>
</evidence>
<dbReference type="Proteomes" id="UP000018482">
    <property type="component" value="Unassembled WGS sequence"/>
</dbReference>
<organism evidence="1 2">
    <name type="scientific">Streptococcus agalactiae LMG 14747</name>
    <dbReference type="NCBI Taxonomy" id="1154860"/>
    <lineage>
        <taxon>Bacteria</taxon>
        <taxon>Bacillati</taxon>
        <taxon>Bacillota</taxon>
        <taxon>Bacilli</taxon>
        <taxon>Lactobacillales</taxon>
        <taxon>Streptococcaceae</taxon>
        <taxon>Streptococcus</taxon>
    </lineage>
</organism>
<dbReference type="AlphaFoldDB" id="V6Z4F0"/>
<proteinExistence type="predicted"/>
<name>V6Z4F0_STRAG</name>
<accession>V6Z4F0</accession>
<gene>
    <name evidence="1" type="ORF">SAG0136_08015</name>
</gene>
<sequence>MIKPDKKNEVLVKGYYDKGGDIIIPITKDGGFHVIPKTYHKDVDLVEVE</sequence>
<protein>
    <submittedName>
        <fullName evidence="1">Uncharacterized protein</fullName>
    </submittedName>
</protein>
<dbReference type="EMBL" id="ANQC01000116">
    <property type="protein sequence ID" value="ESV55151.1"/>
    <property type="molecule type" value="Genomic_DNA"/>
</dbReference>